<dbReference type="InterPro" id="IPR050767">
    <property type="entry name" value="Sel1_AlgK"/>
</dbReference>
<gene>
    <name evidence="1" type="ORF">NNO07_26630</name>
</gene>
<dbReference type="PANTHER" id="PTHR11102:SF159">
    <property type="entry name" value="SEL1 REPEAT FAMILY PROTEIN"/>
    <property type="match status" value="1"/>
</dbReference>
<dbReference type="Gene3D" id="1.25.40.10">
    <property type="entry name" value="Tetratricopeptide repeat domain"/>
    <property type="match status" value="1"/>
</dbReference>
<dbReference type="InterPro" id="IPR006597">
    <property type="entry name" value="Sel1-like"/>
</dbReference>
<reference evidence="1 2" key="1">
    <citation type="submission" date="2022-07" db="EMBL/GenBank/DDBJ databases">
        <title>Genome Analysis of Selected Gammaproteobacteria from Nigerian Food snails.</title>
        <authorList>
            <person name="Okafor A.C."/>
        </authorList>
    </citation>
    <scope>NUCLEOTIDE SEQUENCE [LARGE SCALE GENOMIC DNA]</scope>
    <source>
        <strain evidence="1 2">Awg 2</strain>
    </source>
</reference>
<name>A0ABT4YCP9_METRE</name>
<accession>A0ABT4YCP9</accession>
<sequence length="269" mass="30663">MADEFKCVHEKDTAPPLDPVADAWFQQARTISKERLPDWGQVAQLYQKAVEKDHWKAMHNLAELYLREEGVAKDTNEAIDLYLKMVKLNVPLGYYDMSVMVRRGVGVVQSDQDATLYLLRAADLGSPHAQTHLGNIYIYDLKKNKLGASYLRCAAKQDFPEANYELAAYHKILDQNYPVAMHYYQRAAALGHSMSTLVIEHAFRQGEFGYEKDERLADAYGKIFDQISENPDIRFPSLASDLPLPPHPIQGYHGDKDINWKPTGRADDY</sequence>
<dbReference type="InterPro" id="IPR011990">
    <property type="entry name" value="TPR-like_helical_dom_sf"/>
</dbReference>
<dbReference type="SMART" id="SM00671">
    <property type="entry name" value="SEL1"/>
    <property type="match status" value="4"/>
</dbReference>
<evidence type="ECO:0000313" key="2">
    <source>
        <dbReference type="Proteomes" id="UP001211689"/>
    </source>
</evidence>
<dbReference type="RefSeq" id="WP_271472503.1">
    <property type="nucleotide sequence ID" value="NZ_JANEWF010000056.1"/>
</dbReference>
<dbReference type="Pfam" id="PF08238">
    <property type="entry name" value="Sel1"/>
    <property type="match status" value="4"/>
</dbReference>
<proteinExistence type="predicted"/>
<dbReference type="EMBL" id="JANEWF010000056">
    <property type="protein sequence ID" value="MDA8486660.1"/>
    <property type="molecule type" value="Genomic_DNA"/>
</dbReference>
<organism evidence="1 2">
    <name type="scientific">Metapseudomonas resinovorans</name>
    <name type="common">Pseudomonas resinovorans</name>
    <dbReference type="NCBI Taxonomy" id="53412"/>
    <lineage>
        <taxon>Bacteria</taxon>
        <taxon>Pseudomonadati</taxon>
        <taxon>Pseudomonadota</taxon>
        <taxon>Gammaproteobacteria</taxon>
        <taxon>Pseudomonadales</taxon>
        <taxon>Pseudomonadaceae</taxon>
        <taxon>Metapseudomonas</taxon>
    </lineage>
</organism>
<dbReference type="PANTHER" id="PTHR11102">
    <property type="entry name" value="SEL-1-LIKE PROTEIN"/>
    <property type="match status" value="1"/>
</dbReference>
<keyword evidence="2" id="KW-1185">Reference proteome</keyword>
<dbReference type="Proteomes" id="UP001211689">
    <property type="component" value="Unassembled WGS sequence"/>
</dbReference>
<dbReference type="SUPFAM" id="SSF81901">
    <property type="entry name" value="HCP-like"/>
    <property type="match status" value="1"/>
</dbReference>
<comment type="caution">
    <text evidence="1">The sequence shown here is derived from an EMBL/GenBank/DDBJ whole genome shotgun (WGS) entry which is preliminary data.</text>
</comment>
<protein>
    <submittedName>
        <fullName evidence="1">Sel1 repeat family protein</fullName>
    </submittedName>
</protein>
<evidence type="ECO:0000313" key="1">
    <source>
        <dbReference type="EMBL" id="MDA8486660.1"/>
    </source>
</evidence>